<evidence type="ECO:0000256" key="4">
    <source>
        <dbReference type="RuleBase" id="RU004020"/>
    </source>
</evidence>
<comment type="subcellular location">
    <subcellularLocation>
        <location evidence="1">Nucleus</location>
    </subcellularLocation>
</comment>
<feature type="compositionally biased region" description="Polar residues" evidence="5">
    <location>
        <begin position="275"/>
        <end position="288"/>
    </location>
</feature>
<dbReference type="PANTHER" id="PTHR10015">
    <property type="entry name" value="HEAT SHOCK TRANSCRIPTION FACTOR"/>
    <property type="match status" value="1"/>
</dbReference>
<dbReference type="InterPro" id="IPR036390">
    <property type="entry name" value="WH_DNA-bd_sf"/>
</dbReference>
<reference evidence="7" key="1">
    <citation type="submission" date="2021-01" db="EMBL/GenBank/DDBJ databases">
        <authorList>
            <person name="Corre E."/>
            <person name="Pelletier E."/>
            <person name="Niang G."/>
            <person name="Scheremetjew M."/>
            <person name="Finn R."/>
            <person name="Kale V."/>
            <person name="Holt S."/>
            <person name="Cochrane G."/>
            <person name="Meng A."/>
            <person name="Brown T."/>
            <person name="Cohen L."/>
        </authorList>
    </citation>
    <scope>NUCLEOTIDE SEQUENCE</scope>
    <source>
        <strain evidence="7">10249 10 AB</strain>
    </source>
</reference>
<protein>
    <recommendedName>
        <fullName evidence="6">HSF-type DNA-binding domain-containing protein</fullName>
    </recommendedName>
</protein>
<proteinExistence type="inferred from homology"/>
<organism evidence="7">
    <name type="scientific">Pseudo-nitzschia australis</name>
    <dbReference type="NCBI Taxonomy" id="44445"/>
    <lineage>
        <taxon>Eukaryota</taxon>
        <taxon>Sar</taxon>
        <taxon>Stramenopiles</taxon>
        <taxon>Ochrophyta</taxon>
        <taxon>Bacillariophyta</taxon>
        <taxon>Bacillariophyceae</taxon>
        <taxon>Bacillariophycidae</taxon>
        <taxon>Bacillariales</taxon>
        <taxon>Bacillariaceae</taxon>
        <taxon>Pseudo-nitzschia</taxon>
    </lineage>
</organism>
<keyword evidence="3" id="KW-0539">Nucleus</keyword>
<dbReference type="AlphaFoldDB" id="A0A7S4AI81"/>
<comment type="similarity">
    <text evidence="4">Belongs to the HSF family.</text>
</comment>
<evidence type="ECO:0000259" key="6">
    <source>
        <dbReference type="SMART" id="SM00415"/>
    </source>
</evidence>
<name>A0A7S4AI81_9STRA</name>
<dbReference type="Gene3D" id="1.10.10.10">
    <property type="entry name" value="Winged helix-like DNA-binding domain superfamily/Winged helix DNA-binding domain"/>
    <property type="match status" value="1"/>
</dbReference>
<dbReference type="PANTHER" id="PTHR10015:SF206">
    <property type="entry name" value="HSF-TYPE DNA-BINDING DOMAIN-CONTAINING PROTEIN"/>
    <property type="match status" value="1"/>
</dbReference>
<dbReference type="GO" id="GO:0003700">
    <property type="term" value="F:DNA-binding transcription factor activity"/>
    <property type="evidence" value="ECO:0007669"/>
    <property type="project" value="InterPro"/>
</dbReference>
<evidence type="ECO:0000313" key="7">
    <source>
        <dbReference type="EMBL" id="CAE0716515.1"/>
    </source>
</evidence>
<accession>A0A7S4AI81</accession>
<dbReference type="GO" id="GO:0005634">
    <property type="term" value="C:nucleus"/>
    <property type="evidence" value="ECO:0007669"/>
    <property type="project" value="UniProtKB-SubCell"/>
</dbReference>
<evidence type="ECO:0000256" key="5">
    <source>
        <dbReference type="SAM" id="MobiDB-lite"/>
    </source>
</evidence>
<dbReference type="Pfam" id="PF00447">
    <property type="entry name" value="HSF_DNA-bind"/>
    <property type="match status" value="1"/>
</dbReference>
<dbReference type="SUPFAM" id="SSF46785">
    <property type="entry name" value="Winged helix' DNA-binding domain"/>
    <property type="match status" value="1"/>
</dbReference>
<dbReference type="GO" id="GO:0043565">
    <property type="term" value="F:sequence-specific DNA binding"/>
    <property type="evidence" value="ECO:0007669"/>
    <property type="project" value="InterPro"/>
</dbReference>
<evidence type="ECO:0000256" key="3">
    <source>
        <dbReference type="ARBA" id="ARBA00023242"/>
    </source>
</evidence>
<keyword evidence="2" id="KW-0238">DNA-binding</keyword>
<feature type="region of interest" description="Disordered" evidence="5">
    <location>
        <begin position="275"/>
        <end position="294"/>
    </location>
</feature>
<dbReference type="InterPro" id="IPR036388">
    <property type="entry name" value="WH-like_DNA-bd_sf"/>
</dbReference>
<sequence>MLMATMAPIPRLLSKIGSNGEVAFPWKLHIVLEESERHGFDDVISWQGNKAFKVHNPKKFEASVMKEYFNNSQYKSFQRQLNIYGFTRVAVGDGGIVGSYNHKFLVRGKPNMCLFMVRTKVKKRGSRSNLMNNLCKELKKSKSVKDPEVTSSASASASHNIVKTSSLPQVTFSKRLTNDVASNQHNAAFSKSKSFSEINGQNDGALERLLFSSCYKSQPSLIDDATPAMNTWNPSLSSAPVNAMKFENDLFLEDPIADAAFSESIFSCKSNVINDSSSQQSSHTNEGRNGNKLGMVPLQYEDNETSNNSTISIHDSNNPLGSFHQQQQEELNYLQQQQQNRFFQEYKRLETLKQQQMQLQQEEYRLVQRLQLQNLHSTTSECNRHGVIPNDFNNEISNVSSNTNGNNFWDSMDKVDLDPIPILPEISVSLKSVMHPENYNYTNGPSLHTSLSTNDKVQMISVPTHDLTQLLQGYQ</sequence>
<dbReference type="EMBL" id="HBIX01012415">
    <property type="protein sequence ID" value="CAE0716515.1"/>
    <property type="molecule type" value="Transcribed_RNA"/>
</dbReference>
<evidence type="ECO:0000256" key="2">
    <source>
        <dbReference type="ARBA" id="ARBA00023125"/>
    </source>
</evidence>
<gene>
    <name evidence="7" type="ORF">PAUS00366_LOCUS9267</name>
</gene>
<dbReference type="InterPro" id="IPR000232">
    <property type="entry name" value="HSF_DNA-bd"/>
</dbReference>
<feature type="domain" description="HSF-type DNA-binding" evidence="6">
    <location>
        <begin position="20"/>
        <end position="118"/>
    </location>
</feature>
<dbReference type="SMART" id="SM00415">
    <property type="entry name" value="HSF"/>
    <property type="match status" value="1"/>
</dbReference>
<evidence type="ECO:0000256" key="1">
    <source>
        <dbReference type="ARBA" id="ARBA00004123"/>
    </source>
</evidence>